<protein>
    <submittedName>
        <fullName evidence="2">Putative Growth factor receptor-bound protein</fullName>
    </submittedName>
</protein>
<keyword evidence="2" id="KW-0675">Receptor</keyword>
<comment type="caution">
    <text evidence="2">The sequence shown here is derived from an EMBL/GenBank/DDBJ whole genome shotgun (WGS) entry which is preliminary data.</text>
</comment>
<gene>
    <name evidence="2" type="ORF">APZ42_031995</name>
</gene>
<reference evidence="2 3" key="1">
    <citation type="submission" date="2016-03" db="EMBL/GenBank/DDBJ databases">
        <title>EvidentialGene: Evidence-directed Construction of Genes on Genomes.</title>
        <authorList>
            <person name="Gilbert D.G."/>
            <person name="Choi J.-H."/>
            <person name="Mockaitis K."/>
            <person name="Colbourne J."/>
            <person name="Pfrender M."/>
        </authorList>
    </citation>
    <scope>NUCLEOTIDE SEQUENCE [LARGE SCALE GENOMIC DNA]</scope>
    <source>
        <strain evidence="2 3">Xinb3</strain>
        <tissue evidence="2">Complete organism</tissue>
    </source>
</reference>
<proteinExistence type="predicted"/>
<dbReference type="EMBL" id="LRGB01003024">
    <property type="protein sequence ID" value="KZS05035.1"/>
    <property type="molecule type" value="Genomic_DNA"/>
</dbReference>
<evidence type="ECO:0000313" key="2">
    <source>
        <dbReference type="EMBL" id="KZS05035.1"/>
    </source>
</evidence>
<organism evidence="2 3">
    <name type="scientific">Daphnia magna</name>
    <dbReference type="NCBI Taxonomy" id="35525"/>
    <lineage>
        <taxon>Eukaryota</taxon>
        <taxon>Metazoa</taxon>
        <taxon>Ecdysozoa</taxon>
        <taxon>Arthropoda</taxon>
        <taxon>Crustacea</taxon>
        <taxon>Branchiopoda</taxon>
        <taxon>Diplostraca</taxon>
        <taxon>Cladocera</taxon>
        <taxon>Anomopoda</taxon>
        <taxon>Daphniidae</taxon>
        <taxon>Daphnia</taxon>
    </lineage>
</organism>
<keyword evidence="1" id="KW-0472">Membrane</keyword>
<dbReference type="AlphaFoldDB" id="A0A162DAK2"/>
<evidence type="ECO:0000256" key="1">
    <source>
        <dbReference type="SAM" id="Phobius"/>
    </source>
</evidence>
<evidence type="ECO:0000313" key="3">
    <source>
        <dbReference type="Proteomes" id="UP000076858"/>
    </source>
</evidence>
<accession>A0A162DAK2</accession>
<sequence length="89" mass="10084">MVFKMDAALQQTQWNMSVIMADNDEPDSDEAISDDEGIEGFNVSLLPLFSFVFTHYLLVFILAFYAKSMRTSFSPFVSIVRSISFVSLL</sequence>
<feature type="transmembrane region" description="Helical" evidence="1">
    <location>
        <begin position="45"/>
        <end position="66"/>
    </location>
</feature>
<keyword evidence="1" id="KW-1133">Transmembrane helix</keyword>
<keyword evidence="1" id="KW-0812">Transmembrane</keyword>
<keyword evidence="3" id="KW-1185">Reference proteome</keyword>
<name>A0A162DAK2_9CRUS</name>
<dbReference type="Proteomes" id="UP000076858">
    <property type="component" value="Unassembled WGS sequence"/>
</dbReference>